<dbReference type="Pfam" id="PF14769">
    <property type="entry name" value="CLAMP"/>
    <property type="match status" value="1"/>
</dbReference>
<proteinExistence type="predicted"/>
<sequence>MSLEFSLSEFKNLVQNLASKQINANGLYLSDPSVTKLTLIDVHLTKNIIQFFVRVFYQHYKLFQFVTSQKQDEEAINLSLEVSIHPKFPPLRDALKYKEYQLLKIEANPFEYLSTEVILSISSEALQSSLNIVQEEIYALVEQYKQMASVKSNDETSKIVI</sequence>
<dbReference type="Proteomes" id="UP000281549">
    <property type="component" value="Unassembled WGS sequence"/>
</dbReference>
<dbReference type="AlphaFoldDB" id="A0A4P9YNH3"/>
<reference evidence="2" key="1">
    <citation type="journal article" date="2018" name="Nat. Microbiol.">
        <title>Leveraging single-cell genomics to expand the fungal tree of life.</title>
        <authorList>
            <person name="Ahrendt S.R."/>
            <person name="Quandt C.A."/>
            <person name="Ciobanu D."/>
            <person name="Clum A."/>
            <person name="Salamov A."/>
            <person name="Andreopoulos B."/>
            <person name="Cheng J.F."/>
            <person name="Woyke T."/>
            <person name="Pelin A."/>
            <person name="Henrissat B."/>
            <person name="Reynolds N.K."/>
            <person name="Benny G.L."/>
            <person name="Smith M.E."/>
            <person name="James T.Y."/>
            <person name="Grigoriev I.V."/>
        </authorList>
    </citation>
    <scope>NUCLEOTIDE SEQUENCE [LARGE SCALE GENOMIC DNA]</scope>
    <source>
        <strain evidence="2">CSF55</strain>
    </source>
</reference>
<dbReference type="InterPro" id="IPR032727">
    <property type="entry name" value="CLAMP"/>
</dbReference>
<protein>
    <submittedName>
        <fullName evidence="1">Uncharacterized protein</fullName>
    </submittedName>
</protein>
<evidence type="ECO:0000313" key="2">
    <source>
        <dbReference type="Proteomes" id="UP000281549"/>
    </source>
</evidence>
<accession>A0A4P9YNH3</accession>
<evidence type="ECO:0000313" key="1">
    <source>
        <dbReference type="EMBL" id="RKP20541.1"/>
    </source>
</evidence>
<name>A0A4P9YNH3_ROZAC</name>
<gene>
    <name evidence="1" type="ORF">ROZALSC1DRAFT_21299</name>
</gene>
<dbReference type="EMBL" id="ML005049">
    <property type="protein sequence ID" value="RKP20541.1"/>
    <property type="molecule type" value="Genomic_DNA"/>
</dbReference>
<organism evidence="1 2">
    <name type="scientific">Rozella allomycis (strain CSF55)</name>
    <dbReference type="NCBI Taxonomy" id="988480"/>
    <lineage>
        <taxon>Eukaryota</taxon>
        <taxon>Fungi</taxon>
        <taxon>Fungi incertae sedis</taxon>
        <taxon>Cryptomycota</taxon>
        <taxon>Cryptomycota incertae sedis</taxon>
        <taxon>Rozella</taxon>
    </lineage>
</organism>